<organism evidence="1 2">
    <name type="scientific">Rubroshorea leprosula</name>
    <dbReference type="NCBI Taxonomy" id="152421"/>
    <lineage>
        <taxon>Eukaryota</taxon>
        <taxon>Viridiplantae</taxon>
        <taxon>Streptophyta</taxon>
        <taxon>Embryophyta</taxon>
        <taxon>Tracheophyta</taxon>
        <taxon>Spermatophyta</taxon>
        <taxon>Magnoliopsida</taxon>
        <taxon>eudicotyledons</taxon>
        <taxon>Gunneridae</taxon>
        <taxon>Pentapetalae</taxon>
        <taxon>rosids</taxon>
        <taxon>malvids</taxon>
        <taxon>Malvales</taxon>
        <taxon>Dipterocarpaceae</taxon>
        <taxon>Rubroshorea</taxon>
    </lineage>
</organism>
<comment type="caution">
    <text evidence="1">The sequence shown here is derived from an EMBL/GenBank/DDBJ whole genome shotgun (WGS) entry which is preliminary data.</text>
</comment>
<accession>A0AAV5JUL1</accession>
<reference evidence="1 2" key="1">
    <citation type="journal article" date="2021" name="Commun. Biol.">
        <title>The genome of Shorea leprosula (Dipterocarpaceae) highlights the ecological relevance of drought in aseasonal tropical rainforests.</title>
        <authorList>
            <person name="Ng K.K.S."/>
            <person name="Kobayashi M.J."/>
            <person name="Fawcett J.A."/>
            <person name="Hatakeyama M."/>
            <person name="Paape T."/>
            <person name="Ng C.H."/>
            <person name="Ang C.C."/>
            <person name="Tnah L.H."/>
            <person name="Lee C.T."/>
            <person name="Nishiyama T."/>
            <person name="Sese J."/>
            <person name="O'Brien M.J."/>
            <person name="Copetti D."/>
            <person name="Mohd Noor M.I."/>
            <person name="Ong R.C."/>
            <person name="Putra M."/>
            <person name="Sireger I.Z."/>
            <person name="Indrioko S."/>
            <person name="Kosugi Y."/>
            <person name="Izuno A."/>
            <person name="Isagi Y."/>
            <person name="Lee S.L."/>
            <person name="Shimizu K.K."/>
        </authorList>
    </citation>
    <scope>NUCLEOTIDE SEQUENCE [LARGE SCALE GENOMIC DNA]</scope>
    <source>
        <strain evidence="1">214</strain>
    </source>
</reference>
<dbReference type="AlphaFoldDB" id="A0AAV5JUL1"/>
<sequence length="73" mass="7878">MLDSCLQAPFSTFLGLCPKSPSCGVFEILNIDDSAIGNPREAGCGGLFRDSLDHWTIGYVHKIGIMTTFVAEL</sequence>
<proteinExistence type="predicted"/>
<dbReference type="CDD" id="cd06222">
    <property type="entry name" value="RNase_H_like"/>
    <property type="match status" value="1"/>
</dbReference>
<protein>
    <submittedName>
        <fullName evidence="1">Uncharacterized protein</fullName>
    </submittedName>
</protein>
<evidence type="ECO:0000313" key="1">
    <source>
        <dbReference type="EMBL" id="GKV17397.1"/>
    </source>
</evidence>
<gene>
    <name evidence="1" type="ORF">SLEP1_g27912</name>
</gene>
<keyword evidence="2" id="KW-1185">Reference proteome</keyword>
<dbReference type="Proteomes" id="UP001054252">
    <property type="component" value="Unassembled WGS sequence"/>
</dbReference>
<dbReference type="InterPro" id="IPR044730">
    <property type="entry name" value="RNase_H-like_dom_plant"/>
</dbReference>
<evidence type="ECO:0000313" key="2">
    <source>
        <dbReference type="Proteomes" id="UP001054252"/>
    </source>
</evidence>
<name>A0AAV5JUL1_9ROSI</name>
<dbReference type="EMBL" id="BPVZ01000048">
    <property type="protein sequence ID" value="GKV17397.1"/>
    <property type="molecule type" value="Genomic_DNA"/>
</dbReference>